<dbReference type="AlphaFoldDB" id="A0A917ZU30"/>
<dbReference type="GO" id="GO:0008703">
    <property type="term" value="F:5-amino-6-(5-phosphoribosylamino)uracil reductase activity"/>
    <property type="evidence" value="ECO:0007669"/>
    <property type="project" value="InterPro"/>
</dbReference>
<evidence type="ECO:0000313" key="3">
    <source>
        <dbReference type="Proteomes" id="UP000641932"/>
    </source>
</evidence>
<dbReference type="RefSeq" id="WP_189133870.1">
    <property type="nucleotide sequence ID" value="NZ_BMMS01000022.1"/>
</dbReference>
<dbReference type="SUPFAM" id="SSF53597">
    <property type="entry name" value="Dihydrofolate reductase-like"/>
    <property type="match status" value="1"/>
</dbReference>
<gene>
    <name evidence="2" type="ORF">GCM10012280_48090</name>
</gene>
<reference evidence="2" key="2">
    <citation type="submission" date="2020-09" db="EMBL/GenBank/DDBJ databases">
        <authorList>
            <person name="Sun Q."/>
            <person name="Zhou Y."/>
        </authorList>
    </citation>
    <scope>NUCLEOTIDE SEQUENCE</scope>
    <source>
        <strain evidence="2">CGMCC 4.7201</strain>
    </source>
</reference>
<name>A0A917ZU30_9ACTN</name>
<dbReference type="InterPro" id="IPR050765">
    <property type="entry name" value="Riboflavin_Biosynth_HTPR"/>
</dbReference>
<evidence type="ECO:0000313" key="2">
    <source>
        <dbReference type="EMBL" id="GGO94081.1"/>
    </source>
</evidence>
<dbReference type="Proteomes" id="UP000641932">
    <property type="component" value="Unassembled WGS sequence"/>
</dbReference>
<accession>A0A917ZU30</accession>
<dbReference type="InterPro" id="IPR024072">
    <property type="entry name" value="DHFR-like_dom_sf"/>
</dbReference>
<dbReference type="InterPro" id="IPR002734">
    <property type="entry name" value="RibDG_C"/>
</dbReference>
<organism evidence="2 3">
    <name type="scientific">Wenjunlia tyrosinilytica</name>
    <dbReference type="NCBI Taxonomy" id="1544741"/>
    <lineage>
        <taxon>Bacteria</taxon>
        <taxon>Bacillati</taxon>
        <taxon>Actinomycetota</taxon>
        <taxon>Actinomycetes</taxon>
        <taxon>Kitasatosporales</taxon>
        <taxon>Streptomycetaceae</taxon>
        <taxon>Wenjunlia</taxon>
    </lineage>
</organism>
<dbReference type="Gene3D" id="3.40.430.10">
    <property type="entry name" value="Dihydrofolate Reductase, subunit A"/>
    <property type="match status" value="1"/>
</dbReference>
<evidence type="ECO:0000259" key="1">
    <source>
        <dbReference type="Pfam" id="PF01872"/>
    </source>
</evidence>
<dbReference type="EMBL" id="BMMS01000022">
    <property type="protein sequence ID" value="GGO94081.1"/>
    <property type="molecule type" value="Genomic_DNA"/>
</dbReference>
<keyword evidence="3" id="KW-1185">Reference proteome</keyword>
<dbReference type="PANTHER" id="PTHR38011:SF11">
    <property type="entry name" value="2,5-DIAMINO-6-RIBOSYLAMINO-4(3H)-PYRIMIDINONE 5'-PHOSPHATE REDUCTASE"/>
    <property type="match status" value="1"/>
</dbReference>
<protein>
    <recommendedName>
        <fullName evidence="1">Bacterial bifunctional deaminase-reductase C-terminal domain-containing protein</fullName>
    </recommendedName>
</protein>
<dbReference type="PANTHER" id="PTHR38011">
    <property type="entry name" value="DIHYDROFOLATE REDUCTASE FAMILY PROTEIN (AFU_ORTHOLOGUE AFUA_8G06820)"/>
    <property type="match status" value="1"/>
</dbReference>
<sequence length="186" mass="20754">MRKIHAFFVTTADGYYEGPNGEFDWPVVDDEFNELAIEQLDAAGTLMFGRVTYEVMAQYWPTPQALQDDPRVASRMNGHPKIVVSTSLDKPEWENTRLINGNVVEEIKELKDQPGKDVVIMGSSSLTASLVREGLVDEIRIMVNPVILGAGKSLFRTAEERIGLKLLNTRTLRSGNVLLTYEPVTA</sequence>
<feature type="domain" description="Bacterial bifunctional deaminase-reductase C-terminal" evidence="1">
    <location>
        <begin position="3"/>
        <end position="177"/>
    </location>
</feature>
<comment type="caution">
    <text evidence="2">The sequence shown here is derived from an EMBL/GenBank/DDBJ whole genome shotgun (WGS) entry which is preliminary data.</text>
</comment>
<proteinExistence type="predicted"/>
<reference evidence="2" key="1">
    <citation type="journal article" date="2014" name="Int. J. Syst. Evol. Microbiol.">
        <title>Complete genome sequence of Corynebacterium casei LMG S-19264T (=DSM 44701T), isolated from a smear-ripened cheese.</title>
        <authorList>
            <consortium name="US DOE Joint Genome Institute (JGI-PGF)"/>
            <person name="Walter F."/>
            <person name="Albersmeier A."/>
            <person name="Kalinowski J."/>
            <person name="Ruckert C."/>
        </authorList>
    </citation>
    <scope>NUCLEOTIDE SEQUENCE</scope>
    <source>
        <strain evidence="2">CGMCC 4.7201</strain>
    </source>
</reference>
<dbReference type="Pfam" id="PF01872">
    <property type="entry name" value="RibD_C"/>
    <property type="match status" value="1"/>
</dbReference>
<dbReference type="GO" id="GO:0009231">
    <property type="term" value="P:riboflavin biosynthetic process"/>
    <property type="evidence" value="ECO:0007669"/>
    <property type="project" value="InterPro"/>
</dbReference>